<feature type="domain" description="ABC transmembrane type-1" evidence="8">
    <location>
        <begin position="62"/>
        <end position="251"/>
    </location>
</feature>
<comment type="caution">
    <text evidence="9">The sequence shown here is derived from an EMBL/GenBank/DDBJ whole genome shotgun (WGS) entry which is preliminary data.</text>
</comment>
<feature type="transmembrane region" description="Helical" evidence="7">
    <location>
        <begin position="125"/>
        <end position="144"/>
    </location>
</feature>
<evidence type="ECO:0000256" key="3">
    <source>
        <dbReference type="ARBA" id="ARBA00022475"/>
    </source>
</evidence>
<organism evidence="9 10">
    <name type="scientific">Candidatus Desantisbacteria bacterium CG2_30_40_21</name>
    <dbReference type="NCBI Taxonomy" id="1817895"/>
    <lineage>
        <taxon>Bacteria</taxon>
        <taxon>Candidatus Desantisiibacteriota</taxon>
    </lineage>
</organism>
<dbReference type="InterPro" id="IPR035906">
    <property type="entry name" value="MetI-like_sf"/>
</dbReference>
<keyword evidence="6 7" id="KW-0472">Membrane</keyword>
<feature type="transmembrane region" description="Helical" evidence="7">
    <location>
        <begin position="7"/>
        <end position="25"/>
    </location>
</feature>
<evidence type="ECO:0000256" key="5">
    <source>
        <dbReference type="ARBA" id="ARBA00022989"/>
    </source>
</evidence>
<accession>A0A1J5E5L3</accession>
<dbReference type="InterPro" id="IPR050366">
    <property type="entry name" value="BP-dependent_transpt_permease"/>
</dbReference>
<keyword evidence="5 7" id="KW-1133">Transmembrane helix</keyword>
<dbReference type="STRING" id="1817895.AUJ95_00275"/>
<feature type="transmembrane region" description="Helical" evidence="7">
    <location>
        <begin position="97"/>
        <end position="119"/>
    </location>
</feature>
<gene>
    <name evidence="9" type="ORF">AUJ95_00275</name>
</gene>
<evidence type="ECO:0000256" key="6">
    <source>
        <dbReference type="ARBA" id="ARBA00023136"/>
    </source>
</evidence>
<evidence type="ECO:0000256" key="1">
    <source>
        <dbReference type="ARBA" id="ARBA00004651"/>
    </source>
</evidence>
<evidence type="ECO:0000259" key="8">
    <source>
        <dbReference type="PROSITE" id="PS50928"/>
    </source>
</evidence>
<dbReference type="PANTHER" id="PTHR43386">
    <property type="entry name" value="OLIGOPEPTIDE TRANSPORT SYSTEM PERMEASE PROTEIN APPC"/>
    <property type="match status" value="1"/>
</dbReference>
<proteinExistence type="inferred from homology"/>
<comment type="similarity">
    <text evidence="7">Belongs to the binding-protein-dependent transport system permease family.</text>
</comment>
<dbReference type="InterPro" id="IPR025966">
    <property type="entry name" value="OppC_N"/>
</dbReference>
<evidence type="ECO:0000313" key="10">
    <source>
        <dbReference type="Proteomes" id="UP000183085"/>
    </source>
</evidence>
<dbReference type="CDD" id="cd06261">
    <property type="entry name" value="TM_PBP2"/>
    <property type="match status" value="1"/>
</dbReference>
<dbReference type="Pfam" id="PF12911">
    <property type="entry name" value="OppC_N"/>
    <property type="match status" value="1"/>
</dbReference>
<evidence type="ECO:0000313" key="9">
    <source>
        <dbReference type="EMBL" id="OIP43629.1"/>
    </source>
</evidence>
<dbReference type="Gene3D" id="1.10.3720.10">
    <property type="entry name" value="MetI-like"/>
    <property type="match status" value="1"/>
</dbReference>
<evidence type="ECO:0000256" key="2">
    <source>
        <dbReference type="ARBA" id="ARBA00022448"/>
    </source>
</evidence>
<dbReference type="Pfam" id="PF00528">
    <property type="entry name" value="BPD_transp_1"/>
    <property type="match status" value="1"/>
</dbReference>
<dbReference type="AlphaFoldDB" id="A0A1J5E5L3"/>
<feature type="transmembrane region" description="Helical" evidence="7">
    <location>
        <begin position="66"/>
        <end position="90"/>
    </location>
</feature>
<sequence>MILFGGSIVMIFILMAIFCPLLAPYDPYQINLYDRLQPPCREHLCGTDNIGRDILSRIIYGARVSLIVGVVATFISIALGLFFGILAGYFGGFVDKIMLCLMDIMLAFPGFLLAIGVAVAIGPGLMTLFFALSVVGWAGFARIIRGVVIATKEQAFVESARAIGVTDIGIIIKHILPNYLSMVIVMATLKVGSFILGEASLSFLGLGAQPPTPTWGSMVSAGSTFLHSAPWLSIIPGVAIAVVVIGFNILGDGLRDVLDPRLQD</sequence>
<evidence type="ECO:0000256" key="4">
    <source>
        <dbReference type="ARBA" id="ARBA00022692"/>
    </source>
</evidence>
<dbReference type="InterPro" id="IPR000515">
    <property type="entry name" value="MetI-like"/>
</dbReference>
<feature type="transmembrane region" description="Helical" evidence="7">
    <location>
        <begin position="228"/>
        <end position="251"/>
    </location>
</feature>
<dbReference type="PANTHER" id="PTHR43386:SF1">
    <property type="entry name" value="D,D-DIPEPTIDE TRANSPORT SYSTEM PERMEASE PROTEIN DDPC-RELATED"/>
    <property type="match status" value="1"/>
</dbReference>
<dbReference type="Proteomes" id="UP000183085">
    <property type="component" value="Unassembled WGS sequence"/>
</dbReference>
<dbReference type="SUPFAM" id="SSF161098">
    <property type="entry name" value="MetI-like"/>
    <property type="match status" value="1"/>
</dbReference>
<keyword evidence="2 7" id="KW-0813">Transport</keyword>
<name>A0A1J5E5L3_9BACT</name>
<keyword evidence="3" id="KW-1003">Cell membrane</keyword>
<dbReference type="PROSITE" id="PS50928">
    <property type="entry name" value="ABC_TM1"/>
    <property type="match status" value="1"/>
</dbReference>
<comment type="subcellular location">
    <subcellularLocation>
        <location evidence="1 7">Cell membrane</location>
        <topology evidence="1 7">Multi-pass membrane protein</topology>
    </subcellularLocation>
</comment>
<reference evidence="9 10" key="1">
    <citation type="journal article" date="2016" name="Environ. Microbiol.">
        <title>Genomic resolution of a cold subsurface aquifer community provides metabolic insights for novel microbes adapted to high CO concentrations.</title>
        <authorList>
            <person name="Probst A.J."/>
            <person name="Castelle C.J."/>
            <person name="Singh A."/>
            <person name="Brown C.T."/>
            <person name="Anantharaman K."/>
            <person name="Sharon I."/>
            <person name="Hug L.A."/>
            <person name="Burstein D."/>
            <person name="Emerson J.B."/>
            <person name="Thomas B.C."/>
            <person name="Banfield J.F."/>
        </authorList>
    </citation>
    <scope>NUCLEOTIDE SEQUENCE [LARGE SCALE GENOMIC DNA]</scope>
    <source>
        <strain evidence="9">CG2_30_40_21</strain>
    </source>
</reference>
<feature type="transmembrane region" description="Helical" evidence="7">
    <location>
        <begin position="179"/>
        <end position="208"/>
    </location>
</feature>
<dbReference type="EMBL" id="MNYI01000010">
    <property type="protein sequence ID" value="OIP43629.1"/>
    <property type="molecule type" value="Genomic_DNA"/>
</dbReference>
<dbReference type="GO" id="GO:0055085">
    <property type="term" value="P:transmembrane transport"/>
    <property type="evidence" value="ECO:0007669"/>
    <property type="project" value="InterPro"/>
</dbReference>
<dbReference type="GO" id="GO:0005886">
    <property type="term" value="C:plasma membrane"/>
    <property type="evidence" value="ECO:0007669"/>
    <property type="project" value="UniProtKB-SubCell"/>
</dbReference>
<keyword evidence="4 7" id="KW-0812">Transmembrane</keyword>
<protein>
    <recommendedName>
        <fullName evidence="8">ABC transmembrane type-1 domain-containing protein</fullName>
    </recommendedName>
</protein>
<evidence type="ECO:0000256" key="7">
    <source>
        <dbReference type="RuleBase" id="RU363032"/>
    </source>
</evidence>